<feature type="transmembrane region" description="Helical" evidence="1">
    <location>
        <begin position="98"/>
        <end position="116"/>
    </location>
</feature>
<evidence type="ECO:0000313" key="2">
    <source>
        <dbReference type="EMBL" id="ANY71934.1"/>
    </source>
</evidence>
<dbReference type="AlphaFoldDB" id="A0A1B2DW37"/>
<evidence type="ECO:0000313" key="3">
    <source>
        <dbReference type="EMBL" id="OOC60761.1"/>
    </source>
</evidence>
<reference evidence="3 4" key="2">
    <citation type="submission" date="2016-12" db="EMBL/GenBank/DDBJ databases">
        <title>Genome sequencing and description of Paenibacillus sp. nov. from high altitude lake in the Indian Trans- Himalayas.</title>
        <authorList>
            <person name="Kiran S."/>
            <person name="Swarnkar M.K."/>
            <person name="Rana A."/>
            <person name="Tewari R."/>
            <person name="Gulati A."/>
        </authorList>
    </citation>
    <scope>NUCLEOTIDE SEQUENCE [LARGE SCALE GENOMIC DNA]</scope>
    <source>
        <strain evidence="3 4">IHBB 9951</strain>
    </source>
</reference>
<evidence type="ECO:0008006" key="5">
    <source>
        <dbReference type="Google" id="ProtNLM"/>
    </source>
</evidence>
<dbReference type="Pfam" id="PF11085">
    <property type="entry name" value="YqhR"/>
    <property type="match status" value="1"/>
</dbReference>
<gene>
    <name evidence="3" type="ORF">BBD40_02015</name>
    <name evidence="2" type="ORF">BBD41_04655</name>
</gene>
<dbReference type="OrthoDB" id="2691442at2"/>
<evidence type="ECO:0000256" key="1">
    <source>
        <dbReference type="SAM" id="Phobius"/>
    </source>
</evidence>
<keyword evidence="1" id="KW-0812">Transmembrane</keyword>
<proteinExistence type="predicted"/>
<name>A0A1B2DW37_9BACL</name>
<dbReference type="InterPro" id="IPR024563">
    <property type="entry name" value="YqhR"/>
</dbReference>
<sequence>MTEDQFRKDNKVTNPFLYALELGYYAGLIWGAVRWIFYTLKFTRVVPGFLMEPFFKHGFLLTAAGQIAGWLSFIAFSVIAALIYVFLFRKLKGPWPGIIYGVIWWIVLYIALNPWLRFTPPVKKLTWDTNITEFCIFLLWGLFIGYTAAQEFTDERMREPKQVTG</sequence>
<dbReference type="EMBL" id="CP016809">
    <property type="protein sequence ID" value="ANY71934.1"/>
    <property type="molecule type" value="Genomic_DNA"/>
</dbReference>
<evidence type="ECO:0000313" key="4">
    <source>
        <dbReference type="Proteomes" id="UP000189059"/>
    </source>
</evidence>
<accession>A0A1B2DW37</accession>
<dbReference type="EMBL" id="MRVI01000001">
    <property type="protein sequence ID" value="OOC60761.1"/>
    <property type="molecule type" value="Genomic_DNA"/>
</dbReference>
<feature type="transmembrane region" description="Helical" evidence="1">
    <location>
        <begin position="131"/>
        <end position="149"/>
    </location>
</feature>
<dbReference type="Proteomes" id="UP000189059">
    <property type="component" value="Unassembled WGS sequence"/>
</dbReference>
<feature type="transmembrane region" description="Helical" evidence="1">
    <location>
        <begin position="58"/>
        <end position="86"/>
    </location>
</feature>
<keyword evidence="1" id="KW-1133">Transmembrane helix</keyword>
<keyword evidence="4" id="KW-1185">Reference proteome</keyword>
<reference evidence="2" key="1">
    <citation type="submission" date="2016-08" db="EMBL/GenBank/DDBJ databases">
        <title>Complete Genome Seqeunce of Paenibacillus sp. nov. IHBB 9852 from high altitute lake of Indian trans-Himalayas.</title>
        <authorList>
            <person name="Kiran S."/>
            <person name="Swarnkar M.K."/>
            <person name="Rana A."/>
            <person name="Tewari R."/>
            <person name="Gulati A."/>
        </authorList>
    </citation>
    <scope>NUCLEOTIDE SEQUENCE [LARGE SCALE GENOMIC DNA]</scope>
    <source>
        <strain evidence="2">IHBB 9852</strain>
    </source>
</reference>
<dbReference type="KEGG" id="pib:BBD41_04655"/>
<dbReference type="RefSeq" id="WP_077565336.1">
    <property type="nucleotide sequence ID" value="NZ_CP016809.1"/>
</dbReference>
<feature type="transmembrane region" description="Helical" evidence="1">
    <location>
        <begin position="16"/>
        <end position="38"/>
    </location>
</feature>
<protein>
    <recommendedName>
        <fullName evidence="5">DUF1440 domain-containing protein</fullName>
    </recommendedName>
</protein>
<keyword evidence="1" id="KW-0472">Membrane</keyword>
<organism evidence="2">
    <name type="scientific">Paenibacillus ihbetae</name>
    <dbReference type="NCBI Taxonomy" id="1870820"/>
    <lineage>
        <taxon>Bacteria</taxon>
        <taxon>Bacillati</taxon>
        <taxon>Bacillota</taxon>
        <taxon>Bacilli</taxon>
        <taxon>Bacillales</taxon>
        <taxon>Paenibacillaceae</taxon>
        <taxon>Paenibacillus</taxon>
    </lineage>
</organism>